<protein>
    <recommendedName>
        <fullName evidence="4">Oxidoreductase</fullName>
    </recommendedName>
</protein>
<proteinExistence type="predicted"/>
<feature type="transmembrane region" description="Helical" evidence="1">
    <location>
        <begin position="20"/>
        <end position="39"/>
    </location>
</feature>
<accession>A0ABW3MS58</accession>
<keyword evidence="1" id="KW-0472">Membrane</keyword>
<gene>
    <name evidence="2" type="ORF">ACFQ1S_45555</name>
</gene>
<feature type="non-terminal residue" evidence="2">
    <location>
        <position position="1"/>
    </location>
</feature>
<name>A0ABW3MS58_9PSEU</name>
<organism evidence="2 3">
    <name type="scientific">Kibdelosporangium lantanae</name>
    <dbReference type="NCBI Taxonomy" id="1497396"/>
    <lineage>
        <taxon>Bacteria</taxon>
        <taxon>Bacillati</taxon>
        <taxon>Actinomycetota</taxon>
        <taxon>Actinomycetes</taxon>
        <taxon>Pseudonocardiales</taxon>
        <taxon>Pseudonocardiaceae</taxon>
        <taxon>Kibdelosporangium</taxon>
    </lineage>
</organism>
<sequence>AGRVWGILQEYTVGFGYRPWLAAVWLGVFWLVGTTWFEFHEMVKLDNDQNPVWNPPLLAMDLLLPIIDLGQDNMWRMVGPSQWIADVLIAAGWVLATTVAAGATRLLKRN</sequence>
<evidence type="ECO:0008006" key="4">
    <source>
        <dbReference type="Google" id="ProtNLM"/>
    </source>
</evidence>
<evidence type="ECO:0000313" key="2">
    <source>
        <dbReference type="EMBL" id="MFD1052340.1"/>
    </source>
</evidence>
<comment type="caution">
    <text evidence="2">The sequence shown here is derived from an EMBL/GenBank/DDBJ whole genome shotgun (WGS) entry which is preliminary data.</text>
</comment>
<dbReference type="EMBL" id="JBHTIS010004339">
    <property type="protein sequence ID" value="MFD1052340.1"/>
    <property type="molecule type" value="Genomic_DNA"/>
</dbReference>
<keyword evidence="1" id="KW-0812">Transmembrane</keyword>
<keyword evidence="1" id="KW-1133">Transmembrane helix</keyword>
<evidence type="ECO:0000256" key="1">
    <source>
        <dbReference type="SAM" id="Phobius"/>
    </source>
</evidence>
<dbReference type="Proteomes" id="UP001597045">
    <property type="component" value="Unassembled WGS sequence"/>
</dbReference>
<reference evidence="3" key="1">
    <citation type="journal article" date="2019" name="Int. J. Syst. Evol. Microbiol.">
        <title>The Global Catalogue of Microorganisms (GCM) 10K type strain sequencing project: providing services to taxonomists for standard genome sequencing and annotation.</title>
        <authorList>
            <consortium name="The Broad Institute Genomics Platform"/>
            <consortium name="The Broad Institute Genome Sequencing Center for Infectious Disease"/>
            <person name="Wu L."/>
            <person name="Ma J."/>
        </authorList>
    </citation>
    <scope>NUCLEOTIDE SEQUENCE [LARGE SCALE GENOMIC DNA]</scope>
    <source>
        <strain evidence="3">JCM 31486</strain>
    </source>
</reference>
<evidence type="ECO:0000313" key="3">
    <source>
        <dbReference type="Proteomes" id="UP001597045"/>
    </source>
</evidence>
<keyword evidence="3" id="KW-1185">Reference proteome</keyword>
<feature type="transmembrane region" description="Helical" evidence="1">
    <location>
        <begin position="87"/>
        <end position="107"/>
    </location>
</feature>